<evidence type="ECO:0000313" key="1">
    <source>
        <dbReference type="EMBL" id="CRH04875.1"/>
    </source>
</evidence>
<dbReference type="InterPro" id="IPR036412">
    <property type="entry name" value="HAD-like_sf"/>
</dbReference>
<protein>
    <recommendedName>
        <fullName evidence="2">Haloacid dehalogenase-like hydrolase</fullName>
    </recommendedName>
</protein>
<proteinExistence type="predicted"/>
<dbReference type="Gene3D" id="3.40.50.1000">
    <property type="entry name" value="HAD superfamily/HAD-like"/>
    <property type="match status" value="1"/>
</dbReference>
<name>A0A1S7LDA7_MAGMO</name>
<organism evidence="1">
    <name type="scientific">Magnetococcus massalia (strain MO-1)</name>
    <dbReference type="NCBI Taxonomy" id="451514"/>
    <lineage>
        <taxon>Bacteria</taxon>
        <taxon>Pseudomonadati</taxon>
        <taxon>Pseudomonadota</taxon>
        <taxon>Magnetococcia</taxon>
        <taxon>Magnetococcales</taxon>
        <taxon>Magnetococcaceae</taxon>
        <taxon>Magnetococcus</taxon>
    </lineage>
</organism>
<dbReference type="EMBL" id="LO017727">
    <property type="protein sequence ID" value="CRH04875.1"/>
    <property type="molecule type" value="Genomic_DNA"/>
</dbReference>
<dbReference type="SUPFAM" id="SSF56784">
    <property type="entry name" value="HAD-like"/>
    <property type="match status" value="1"/>
</dbReference>
<sequence>MRIGIDFDNTIICYNGLFAQAARERGWLGGEAQSWRKHAVRSAVRAMPDGELCWQQLQADVYAHRIAQATVMPGVMTFLQRAAEQGHDLWIVSHKSRFAKRDPAKLDLREAALNWLQSQGLFAPQQTGLSPGQVYFESTRAEKLQRITQLKLDCFIDDLEEVLGDPAFPTGVEAILFAPEGRKSNGPYTLMTHWQQISQLLLAPERD</sequence>
<dbReference type="AlphaFoldDB" id="A0A1S7LDA7"/>
<evidence type="ECO:0008006" key="2">
    <source>
        <dbReference type="Google" id="ProtNLM"/>
    </source>
</evidence>
<gene>
    <name evidence="1" type="ORF">MAGMO_0671</name>
</gene>
<accession>A0A1S7LDA7</accession>
<dbReference type="InterPro" id="IPR023214">
    <property type="entry name" value="HAD_sf"/>
</dbReference>
<reference evidence="1" key="1">
    <citation type="submission" date="2015-04" db="EMBL/GenBank/DDBJ databases">
        <authorList>
            <person name="Syromyatnikov M.Y."/>
            <person name="Popov V.N."/>
        </authorList>
    </citation>
    <scope>NUCLEOTIDE SEQUENCE</scope>
    <source>
        <strain evidence="1">MO-1</strain>
    </source>
</reference>